<evidence type="ECO:0000256" key="1">
    <source>
        <dbReference type="SAM" id="Coils"/>
    </source>
</evidence>
<protein>
    <submittedName>
        <fullName evidence="3 4">Uncharacterized protein</fullName>
    </submittedName>
</protein>
<accession>L1IIZ9</accession>
<feature type="compositionally biased region" description="Basic and acidic residues" evidence="2">
    <location>
        <begin position="635"/>
        <end position="645"/>
    </location>
</feature>
<dbReference type="GeneID" id="17293006"/>
<feature type="compositionally biased region" description="Basic and acidic residues" evidence="2">
    <location>
        <begin position="40"/>
        <end position="55"/>
    </location>
</feature>
<feature type="coiled-coil region" evidence="1">
    <location>
        <begin position="405"/>
        <end position="474"/>
    </location>
</feature>
<sequence length="725" mass="83046">MTSSPKKEASKQEPFVSPTASLKAYLQLSTLSFGDEEDALEKGDELGSWTRHDSRSSQPQSSFADKQFTGRALKSPGKARKGRKNSGGNSVRGTGIVLKEEEVNKRGQGKSEQSSKRERYYTWNASPPLSSPPLVLAPEIPKGGEKVQERAESEAKLERGPPKSAEPSLRHAKIRFEEEEEPSTAVEPSSMTAEQERSAASRERQRVPSRQKDSLHKPQRSREPRQRADVDAREARRHKGRFLKMPEFVPRRPESLKTFSRLSTPSGFASSMLLADEMSTLFREDEDQRLERNLNSFGKYALVRQLELQLKEALDEADLIWKRPPLTEARKKAYDFLLPKLFDIFDEILLSTGPFGKVLRTIKDELYKCCYSDEQDYLKPTGHKVAWVQLVPEMKRERERALSALTTNEVLLKQTEKELKEVKKEKENLENQLFNIQQRASNTNEQASKTESLLKKMKAEYEELKYKFDQLQKGFLLGELQDDMREMLLEGAKQDAKIANTMERQSAMHNLIQQLKDAKDAMLNAKDDVNYWRGKYEAVSKRMEAMTESFQDMSSVLEMTKEKMTGMVPSAVHVALKQRYTEALKEIESMRDYQEAEKKKNRTHEAAKERKDEGWQNYDKSSETSHRSTSSMAPSDHKHGTGMDRDDLDTDWDTREDAVPSEFLDSVSKQRANLVASYKAYRRLSGTSVVDWTQLKNMTLAEFAKLEEDCFSQNSLWALALQGEK</sequence>
<feature type="region of interest" description="Disordered" evidence="2">
    <location>
        <begin position="34"/>
        <end position="237"/>
    </location>
</feature>
<name>L1IIZ9_GUITC</name>
<dbReference type="AlphaFoldDB" id="L1IIZ9"/>
<keyword evidence="5" id="KW-1185">Reference proteome</keyword>
<evidence type="ECO:0000256" key="2">
    <source>
        <dbReference type="SAM" id="MobiDB-lite"/>
    </source>
</evidence>
<dbReference type="PaxDb" id="55529-EKX36238"/>
<dbReference type="Proteomes" id="UP000011087">
    <property type="component" value="Unassembled WGS sequence"/>
</dbReference>
<dbReference type="EnsemblProtists" id="EKX36238">
    <property type="protein sequence ID" value="EKX36238"/>
    <property type="gene ID" value="GUITHDRAFT_165809"/>
</dbReference>
<dbReference type="HOGENOM" id="CLU_381952_0_0_1"/>
<keyword evidence="1" id="KW-0175">Coiled coil</keyword>
<proteinExistence type="predicted"/>
<evidence type="ECO:0000313" key="5">
    <source>
        <dbReference type="Proteomes" id="UP000011087"/>
    </source>
</evidence>
<feature type="compositionally biased region" description="Basic and acidic residues" evidence="2">
    <location>
        <begin position="592"/>
        <end position="626"/>
    </location>
</feature>
<organism evidence="3">
    <name type="scientific">Guillardia theta (strain CCMP2712)</name>
    <name type="common">Cryptophyte</name>
    <dbReference type="NCBI Taxonomy" id="905079"/>
    <lineage>
        <taxon>Eukaryota</taxon>
        <taxon>Cryptophyceae</taxon>
        <taxon>Pyrenomonadales</taxon>
        <taxon>Geminigeraceae</taxon>
        <taxon>Guillardia</taxon>
    </lineage>
</organism>
<feature type="compositionally biased region" description="Low complexity" evidence="2">
    <location>
        <begin position="125"/>
        <end position="138"/>
    </location>
</feature>
<dbReference type="RefSeq" id="XP_005823218.1">
    <property type="nucleotide sequence ID" value="XM_005823161.1"/>
</dbReference>
<reference evidence="5" key="2">
    <citation type="submission" date="2012-11" db="EMBL/GenBank/DDBJ databases">
        <authorList>
            <person name="Kuo A."/>
            <person name="Curtis B.A."/>
            <person name="Tanifuji G."/>
            <person name="Burki F."/>
            <person name="Gruber A."/>
            <person name="Irimia M."/>
            <person name="Maruyama S."/>
            <person name="Arias M.C."/>
            <person name="Ball S.G."/>
            <person name="Gile G.H."/>
            <person name="Hirakawa Y."/>
            <person name="Hopkins J.F."/>
            <person name="Rensing S.A."/>
            <person name="Schmutz J."/>
            <person name="Symeonidi A."/>
            <person name="Elias M."/>
            <person name="Eveleigh R.J."/>
            <person name="Herman E.K."/>
            <person name="Klute M.J."/>
            <person name="Nakayama T."/>
            <person name="Obornik M."/>
            <person name="Reyes-Prieto A."/>
            <person name="Armbrust E.V."/>
            <person name="Aves S.J."/>
            <person name="Beiko R.G."/>
            <person name="Coutinho P."/>
            <person name="Dacks J.B."/>
            <person name="Durnford D.G."/>
            <person name="Fast N.M."/>
            <person name="Green B.R."/>
            <person name="Grisdale C."/>
            <person name="Hempe F."/>
            <person name="Henrissat B."/>
            <person name="Hoppner M.P."/>
            <person name="Ishida K.-I."/>
            <person name="Kim E."/>
            <person name="Koreny L."/>
            <person name="Kroth P.G."/>
            <person name="Liu Y."/>
            <person name="Malik S.-B."/>
            <person name="Maier U.G."/>
            <person name="McRose D."/>
            <person name="Mock T."/>
            <person name="Neilson J.A."/>
            <person name="Onodera N.T."/>
            <person name="Poole A.M."/>
            <person name="Pritham E.J."/>
            <person name="Richards T.A."/>
            <person name="Rocap G."/>
            <person name="Roy S.W."/>
            <person name="Sarai C."/>
            <person name="Schaack S."/>
            <person name="Shirato S."/>
            <person name="Slamovits C.H."/>
            <person name="Spencer D.F."/>
            <person name="Suzuki S."/>
            <person name="Worden A.Z."/>
            <person name="Zauner S."/>
            <person name="Barry K."/>
            <person name="Bell C."/>
            <person name="Bharti A.K."/>
            <person name="Crow J.A."/>
            <person name="Grimwood J."/>
            <person name="Kramer R."/>
            <person name="Lindquist E."/>
            <person name="Lucas S."/>
            <person name="Salamov A."/>
            <person name="McFadden G.I."/>
            <person name="Lane C.E."/>
            <person name="Keeling P.J."/>
            <person name="Gray M.W."/>
            <person name="Grigoriev I.V."/>
            <person name="Archibald J.M."/>
        </authorList>
    </citation>
    <scope>NUCLEOTIDE SEQUENCE</scope>
    <source>
        <strain evidence="5">CCMP2712</strain>
    </source>
</reference>
<feature type="region of interest" description="Disordered" evidence="2">
    <location>
        <begin position="592"/>
        <end position="650"/>
    </location>
</feature>
<reference evidence="4" key="3">
    <citation type="submission" date="2015-06" db="UniProtKB">
        <authorList>
            <consortium name="EnsemblProtists"/>
        </authorList>
    </citation>
    <scope>IDENTIFICATION</scope>
</reference>
<dbReference type="EMBL" id="JH993077">
    <property type="protein sequence ID" value="EKX36238.1"/>
    <property type="molecule type" value="Genomic_DNA"/>
</dbReference>
<gene>
    <name evidence="3" type="ORF">GUITHDRAFT_165809</name>
</gene>
<feature type="compositionally biased region" description="Basic and acidic residues" evidence="2">
    <location>
        <begin position="142"/>
        <end position="161"/>
    </location>
</feature>
<feature type="compositionally biased region" description="Basic and acidic residues" evidence="2">
    <location>
        <begin position="194"/>
        <end position="234"/>
    </location>
</feature>
<dbReference type="KEGG" id="gtt:GUITHDRAFT_165809"/>
<reference evidence="3 5" key="1">
    <citation type="journal article" date="2012" name="Nature">
        <title>Algal genomes reveal evolutionary mosaicism and the fate of nucleomorphs.</title>
        <authorList>
            <consortium name="DOE Joint Genome Institute"/>
            <person name="Curtis B.A."/>
            <person name="Tanifuji G."/>
            <person name="Burki F."/>
            <person name="Gruber A."/>
            <person name="Irimia M."/>
            <person name="Maruyama S."/>
            <person name="Arias M.C."/>
            <person name="Ball S.G."/>
            <person name="Gile G.H."/>
            <person name="Hirakawa Y."/>
            <person name="Hopkins J.F."/>
            <person name="Kuo A."/>
            <person name="Rensing S.A."/>
            <person name="Schmutz J."/>
            <person name="Symeonidi A."/>
            <person name="Elias M."/>
            <person name="Eveleigh R.J."/>
            <person name="Herman E.K."/>
            <person name="Klute M.J."/>
            <person name="Nakayama T."/>
            <person name="Obornik M."/>
            <person name="Reyes-Prieto A."/>
            <person name="Armbrust E.V."/>
            <person name="Aves S.J."/>
            <person name="Beiko R.G."/>
            <person name="Coutinho P."/>
            <person name="Dacks J.B."/>
            <person name="Durnford D.G."/>
            <person name="Fast N.M."/>
            <person name="Green B.R."/>
            <person name="Grisdale C.J."/>
            <person name="Hempel F."/>
            <person name="Henrissat B."/>
            <person name="Hoppner M.P."/>
            <person name="Ishida K."/>
            <person name="Kim E."/>
            <person name="Koreny L."/>
            <person name="Kroth P.G."/>
            <person name="Liu Y."/>
            <person name="Malik S.B."/>
            <person name="Maier U.G."/>
            <person name="McRose D."/>
            <person name="Mock T."/>
            <person name="Neilson J.A."/>
            <person name="Onodera N.T."/>
            <person name="Poole A.M."/>
            <person name="Pritham E.J."/>
            <person name="Richards T.A."/>
            <person name="Rocap G."/>
            <person name="Roy S.W."/>
            <person name="Sarai C."/>
            <person name="Schaack S."/>
            <person name="Shirato S."/>
            <person name="Slamovits C.H."/>
            <person name="Spencer D.F."/>
            <person name="Suzuki S."/>
            <person name="Worden A.Z."/>
            <person name="Zauner S."/>
            <person name="Barry K."/>
            <person name="Bell C."/>
            <person name="Bharti A.K."/>
            <person name="Crow J.A."/>
            <person name="Grimwood J."/>
            <person name="Kramer R."/>
            <person name="Lindquist E."/>
            <person name="Lucas S."/>
            <person name="Salamov A."/>
            <person name="McFadden G.I."/>
            <person name="Lane C.E."/>
            <person name="Keeling P.J."/>
            <person name="Gray M.W."/>
            <person name="Grigoriev I.V."/>
            <person name="Archibald J.M."/>
        </authorList>
    </citation>
    <scope>NUCLEOTIDE SEQUENCE</scope>
    <source>
        <strain evidence="3 5">CCMP2712</strain>
    </source>
</reference>
<evidence type="ECO:0000313" key="4">
    <source>
        <dbReference type="EnsemblProtists" id="EKX36238"/>
    </source>
</evidence>
<evidence type="ECO:0000313" key="3">
    <source>
        <dbReference type="EMBL" id="EKX36238.1"/>
    </source>
</evidence>